<sequence length="158" mass="17977">MGDNPAPIVPVYNITDPNTYLIGVNKWSITKLTVSNYLMWRFQVRALLKGHKLHPFIDNASLMLLKHYCWCSSIESGVCPLEETRLATLQCHARISLSHTIQPVVARAVTTRDIWTILLRTYGTTSRGYIKTIKQQLKCINKGSQSVTKYMHSILTKT</sequence>
<evidence type="ECO:0000313" key="2">
    <source>
        <dbReference type="Proteomes" id="UP001558713"/>
    </source>
</evidence>
<evidence type="ECO:0000313" key="1">
    <source>
        <dbReference type="EMBL" id="KAL1222488.1"/>
    </source>
</evidence>
<comment type="caution">
    <text evidence="1">The sequence shown here is derived from an EMBL/GenBank/DDBJ whole genome shotgun (WGS) entry which is preliminary data.</text>
</comment>
<dbReference type="EMBL" id="JBANAX010000095">
    <property type="protein sequence ID" value="KAL1222488.1"/>
    <property type="molecule type" value="Genomic_DNA"/>
</dbReference>
<organism evidence="1 2">
    <name type="scientific">Cardamine amara subsp. amara</name>
    <dbReference type="NCBI Taxonomy" id="228776"/>
    <lineage>
        <taxon>Eukaryota</taxon>
        <taxon>Viridiplantae</taxon>
        <taxon>Streptophyta</taxon>
        <taxon>Embryophyta</taxon>
        <taxon>Tracheophyta</taxon>
        <taxon>Spermatophyta</taxon>
        <taxon>Magnoliopsida</taxon>
        <taxon>eudicotyledons</taxon>
        <taxon>Gunneridae</taxon>
        <taxon>Pentapetalae</taxon>
        <taxon>rosids</taxon>
        <taxon>malvids</taxon>
        <taxon>Brassicales</taxon>
        <taxon>Brassicaceae</taxon>
        <taxon>Cardamineae</taxon>
        <taxon>Cardamine</taxon>
    </lineage>
</organism>
<dbReference type="PANTHER" id="PTHR47481">
    <property type="match status" value="1"/>
</dbReference>
<keyword evidence="2" id="KW-1185">Reference proteome</keyword>
<dbReference type="Proteomes" id="UP001558713">
    <property type="component" value="Unassembled WGS sequence"/>
</dbReference>
<dbReference type="PANTHER" id="PTHR47481:SF22">
    <property type="entry name" value="RETROTRANSPOSON GAG DOMAIN-CONTAINING PROTEIN"/>
    <property type="match status" value="1"/>
</dbReference>
<accession>A0ABD1BZ63</accession>
<name>A0ABD1BZ63_CARAN</name>
<proteinExistence type="predicted"/>
<reference evidence="1 2" key="1">
    <citation type="submission" date="2024-04" db="EMBL/GenBank/DDBJ databases">
        <title>Genome assembly C_amara_ONT_v2.</title>
        <authorList>
            <person name="Yant L."/>
            <person name="Moore C."/>
            <person name="Slenker M."/>
        </authorList>
    </citation>
    <scope>NUCLEOTIDE SEQUENCE [LARGE SCALE GENOMIC DNA]</scope>
    <source>
        <tissue evidence="1">Leaf</tissue>
    </source>
</reference>
<dbReference type="AlphaFoldDB" id="A0ABD1BZ63"/>
<gene>
    <name evidence="1" type="ORF">V5N11_020716</name>
</gene>
<protein>
    <submittedName>
        <fullName evidence="1">Retrovirus-related Pol polyprotein from transposon RE1</fullName>
    </submittedName>
</protein>